<dbReference type="Gene3D" id="2.30.250.10">
    <property type="entry name" value="Aminopeptidase i, Domain 2"/>
    <property type="match status" value="1"/>
</dbReference>
<evidence type="ECO:0000256" key="8">
    <source>
        <dbReference type="ARBA" id="ARBA00023049"/>
    </source>
</evidence>
<keyword evidence="5 9" id="KW-0479">Metal-binding</keyword>
<dbReference type="RefSeq" id="WP_213237200.1">
    <property type="nucleotide sequence ID" value="NZ_JAHBCL010000019.1"/>
</dbReference>
<dbReference type="Proteomes" id="UP000746471">
    <property type="component" value="Unassembled WGS sequence"/>
</dbReference>
<dbReference type="Pfam" id="PF02127">
    <property type="entry name" value="Peptidase_M18"/>
    <property type="match status" value="1"/>
</dbReference>
<evidence type="ECO:0000256" key="5">
    <source>
        <dbReference type="ARBA" id="ARBA00022723"/>
    </source>
</evidence>
<evidence type="ECO:0000256" key="10">
    <source>
        <dbReference type="RuleBase" id="RU004387"/>
    </source>
</evidence>
<dbReference type="SUPFAM" id="SSF53187">
    <property type="entry name" value="Zn-dependent exopeptidases"/>
    <property type="match status" value="1"/>
</dbReference>
<dbReference type="PRINTS" id="PR00932">
    <property type="entry name" value="AMINO1PTASE"/>
</dbReference>
<dbReference type="EMBL" id="JAHBCL010000019">
    <property type="protein sequence ID" value="MBS7527339.1"/>
    <property type="molecule type" value="Genomic_DNA"/>
</dbReference>
<organism evidence="11 12">
    <name type="scientific">Fusibacter paucivorans</name>
    <dbReference type="NCBI Taxonomy" id="76009"/>
    <lineage>
        <taxon>Bacteria</taxon>
        <taxon>Bacillati</taxon>
        <taxon>Bacillota</taxon>
        <taxon>Clostridia</taxon>
        <taxon>Eubacteriales</taxon>
        <taxon>Eubacteriales Family XII. Incertae Sedis</taxon>
        <taxon>Fusibacter</taxon>
    </lineage>
</organism>
<comment type="similarity">
    <text evidence="2 9">Belongs to the peptidase M18 family.</text>
</comment>
<comment type="cofactor">
    <cofactor evidence="1 10">
        <name>Zn(2+)</name>
        <dbReference type="ChEBI" id="CHEBI:29105"/>
    </cofactor>
</comment>
<protein>
    <recommendedName>
        <fullName evidence="10">M18 family aminopeptidase</fullName>
        <ecNumber evidence="10">3.4.11.-</ecNumber>
    </recommendedName>
</protein>
<dbReference type="PANTHER" id="PTHR28570:SF2">
    <property type="entry name" value="M18 FAMILY AMINOPEPTIDASE 1-RELATED"/>
    <property type="match status" value="1"/>
</dbReference>
<keyword evidence="7 9" id="KW-0862">Zinc</keyword>
<sequence>MEQDQLKHTFKNAWDTMDEHEIEKCFAFSEDYKQFLDFSKTERESVREIVRLAEAAGYESIDLFIDGKKTLTKGSRIYAINRDKAVLLFNIGDKPIKAGVHIVGAHIDAPRLDLKPFPLYEDAEMAFLKTHYYGGIKKYQWTTTPLAIHGVVFTKDGEKRDIVIGESDEDPIFAITDLLIHLAKDQQTKTLAEGVQGEKLNVLIGNRGIGDKDAKDRIKANMLKLLNEKYGITEQDFITAEFEIVPAGKARDMGLDRSMISAYAHDDRVCSYAGVAAMLALGEVETTAVGMFMDKEEVGSQGNTGSESRYFENILAELILLQEGQYNDLYLRRAISNSKVLSGDVGAAFDPNYASAYEKSNSAMMGRGVQLAKYTGARGKYSCNDANAEFLSEVARLFDDASIVWQIGELGKVDQGGGGTIAYILANANAEVIDCGVPVISMHAPYEVISKADLYMTYKAYHAFLNR</sequence>
<accession>A0ABS5PQ95</accession>
<keyword evidence="3 9" id="KW-0031">Aminopeptidase</keyword>
<proteinExistence type="inferred from homology"/>
<dbReference type="SUPFAM" id="SSF101821">
    <property type="entry name" value="Aminopeptidase/glucanase lid domain"/>
    <property type="match status" value="1"/>
</dbReference>
<keyword evidence="8 9" id="KW-0482">Metalloprotease</keyword>
<evidence type="ECO:0000256" key="3">
    <source>
        <dbReference type="ARBA" id="ARBA00022438"/>
    </source>
</evidence>
<comment type="caution">
    <text evidence="11">The sequence shown here is derived from an EMBL/GenBank/DDBJ whole genome shotgun (WGS) entry which is preliminary data.</text>
</comment>
<evidence type="ECO:0000256" key="1">
    <source>
        <dbReference type="ARBA" id="ARBA00001947"/>
    </source>
</evidence>
<name>A0ABS5PQ95_9FIRM</name>
<evidence type="ECO:0000256" key="2">
    <source>
        <dbReference type="ARBA" id="ARBA00008290"/>
    </source>
</evidence>
<dbReference type="InterPro" id="IPR023358">
    <property type="entry name" value="Peptidase_M18_dom2"/>
</dbReference>
<dbReference type="PANTHER" id="PTHR28570">
    <property type="entry name" value="ASPARTYL AMINOPEPTIDASE"/>
    <property type="match status" value="1"/>
</dbReference>
<evidence type="ECO:0000256" key="4">
    <source>
        <dbReference type="ARBA" id="ARBA00022670"/>
    </source>
</evidence>
<gene>
    <name evidence="11" type="ORF">KHM83_11665</name>
</gene>
<dbReference type="GO" id="GO:0004177">
    <property type="term" value="F:aminopeptidase activity"/>
    <property type="evidence" value="ECO:0007669"/>
    <property type="project" value="UniProtKB-KW"/>
</dbReference>
<reference evidence="11 12" key="1">
    <citation type="submission" date="2021-05" db="EMBL/GenBank/DDBJ databases">
        <title>Fusibacter ferrireducens sp. nov., an anaerobic, sulfur- and Fe-reducing bacterium isolated from the mangrove sediment.</title>
        <authorList>
            <person name="Qiu D."/>
        </authorList>
    </citation>
    <scope>NUCLEOTIDE SEQUENCE [LARGE SCALE GENOMIC DNA]</scope>
    <source>
        <strain evidence="11 12">DSM 12116</strain>
    </source>
</reference>
<dbReference type="InterPro" id="IPR001948">
    <property type="entry name" value="Peptidase_M18"/>
</dbReference>
<evidence type="ECO:0000313" key="12">
    <source>
        <dbReference type="Proteomes" id="UP000746471"/>
    </source>
</evidence>
<evidence type="ECO:0000256" key="6">
    <source>
        <dbReference type="ARBA" id="ARBA00022801"/>
    </source>
</evidence>
<dbReference type="EC" id="3.4.11.-" evidence="10"/>
<keyword evidence="12" id="KW-1185">Reference proteome</keyword>
<evidence type="ECO:0000256" key="9">
    <source>
        <dbReference type="RuleBase" id="RU004386"/>
    </source>
</evidence>
<keyword evidence="4 9" id="KW-0645">Protease</keyword>
<evidence type="ECO:0000256" key="7">
    <source>
        <dbReference type="ARBA" id="ARBA00022833"/>
    </source>
</evidence>
<keyword evidence="6 9" id="KW-0378">Hydrolase</keyword>
<dbReference type="Gene3D" id="3.40.630.10">
    <property type="entry name" value="Zn peptidases"/>
    <property type="match status" value="1"/>
</dbReference>
<evidence type="ECO:0000313" key="11">
    <source>
        <dbReference type="EMBL" id="MBS7527339.1"/>
    </source>
</evidence>
<dbReference type="NCBIfam" id="NF002600">
    <property type="entry name" value="PRK02256.1"/>
    <property type="match status" value="1"/>
</dbReference>